<evidence type="ECO:0000256" key="3">
    <source>
        <dbReference type="ARBA" id="ARBA00004906"/>
    </source>
</evidence>
<keyword evidence="10" id="KW-0833">Ubl conjugation pathway</keyword>
<dbReference type="GO" id="GO:0016301">
    <property type="term" value="F:kinase activity"/>
    <property type="evidence" value="ECO:0007669"/>
    <property type="project" value="UniProtKB-KW"/>
</dbReference>
<evidence type="ECO:0000256" key="4">
    <source>
        <dbReference type="ARBA" id="ARBA00012483"/>
    </source>
</evidence>
<evidence type="ECO:0000256" key="1">
    <source>
        <dbReference type="ARBA" id="ARBA00000900"/>
    </source>
</evidence>
<dbReference type="InterPro" id="IPR025287">
    <property type="entry name" value="WAK_GUB"/>
</dbReference>
<dbReference type="EMBL" id="AP019298">
    <property type="protein sequence ID" value="BBG96825.1"/>
    <property type="molecule type" value="Genomic_DNA"/>
</dbReference>
<dbReference type="Pfam" id="PF13947">
    <property type="entry name" value="GUB_WAK_bind"/>
    <property type="match status" value="1"/>
</dbReference>
<accession>A0A4Y1QY98</accession>
<dbReference type="SUPFAM" id="SSF56112">
    <property type="entry name" value="Protein kinase-like (PK-like)"/>
    <property type="match status" value="1"/>
</dbReference>
<feature type="signal peptide" evidence="15">
    <location>
        <begin position="1"/>
        <end position="18"/>
    </location>
</feature>
<evidence type="ECO:0000256" key="9">
    <source>
        <dbReference type="ARBA" id="ARBA00022771"/>
    </source>
</evidence>
<dbReference type="AlphaFoldDB" id="A0A4Y1QY98"/>
<dbReference type="GO" id="GO:0016020">
    <property type="term" value="C:membrane"/>
    <property type="evidence" value="ECO:0007669"/>
    <property type="project" value="UniProtKB-SubCell"/>
</dbReference>
<keyword evidence="7" id="KW-0479">Metal-binding</keyword>
<evidence type="ECO:0000256" key="15">
    <source>
        <dbReference type="SAM" id="SignalP"/>
    </source>
</evidence>
<proteinExistence type="inferred from homology"/>
<evidence type="ECO:0000256" key="6">
    <source>
        <dbReference type="ARBA" id="ARBA00022692"/>
    </source>
</evidence>
<evidence type="ECO:0000256" key="2">
    <source>
        <dbReference type="ARBA" id="ARBA00004167"/>
    </source>
</evidence>
<evidence type="ECO:0000313" key="17">
    <source>
        <dbReference type="EMBL" id="BBG96825.1"/>
    </source>
</evidence>
<keyword evidence="11" id="KW-0862">Zinc</keyword>
<feature type="chain" id="PRO_5021228642" description="RING-type E3 ubiquitin transferase" evidence="15">
    <location>
        <begin position="19"/>
        <end position="352"/>
    </location>
</feature>
<evidence type="ECO:0000259" key="16">
    <source>
        <dbReference type="Pfam" id="PF13947"/>
    </source>
</evidence>
<evidence type="ECO:0000256" key="7">
    <source>
        <dbReference type="ARBA" id="ARBA00022723"/>
    </source>
</evidence>
<keyword evidence="5" id="KW-0808">Transferase</keyword>
<keyword evidence="9" id="KW-0863">Zinc-finger</keyword>
<feature type="domain" description="Wall-associated receptor kinase galacturonan-binding" evidence="16">
    <location>
        <begin position="28"/>
        <end position="95"/>
    </location>
</feature>
<comment type="subcellular location">
    <subcellularLocation>
        <location evidence="2">Membrane</location>
        <topology evidence="2">Single-pass membrane protein</topology>
    </subcellularLocation>
</comment>
<evidence type="ECO:0000256" key="8">
    <source>
        <dbReference type="ARBA" id="ARBA00022729"/>
    </source>
</evidence>
<keyword evidence="6" id="KW-0812">Transmembrane</keyword>
<comment type="similarity">
    <text evidence="14">Belongs to the RING-type zinc finger family. ATL subfamily.</text>
</comment>
<evidence type="ECO:0000256" key="11">
    <source>
        <dbReference type="ARBA" id="ARBA00022833"/>
    </source>
</evidence>
<organism evidence="17">
    <name type="scientific">Prunus dulcis</name>
    <name type="common">Almond</name>
    <name type="synonym">Amygdalus dulcis</name>
    <dbReference type="NCBI Taxonomy" id="3755"/>
    <lineage>
        <taxon>Eukaryota</taxon>
        <taxon>Viridiplantae</taxon>
        <taxon>Streptophyta</taxon>
        <taxon>Embryophyta</taxon>
        <taxon>Tracheophyta</taxon>
        <taxon>Spermatophyta</taxon>
        <taxon>Magnoliopsida</taxon>
        <taxon>eudicotyledons</taxon>
        <taxon>Gunneridae</taxon>
        <taxon>Pentapetalae</taxon>
        <taxon>rosids</taxon>
        <taxon>fabids</taxon>
        <taxon>Rosales</taxon>
        <taxon>Rosaceae</taxon>
        <taxon>Amygdaloideae</taxon>
        <taxon>Amygdaleae</taxon>
        <taxon>Prunus</taxon>
    </lineage>
</organism>
<keyword evidence="13" id="KW-0472">Membrane</keyword>
<evidence type="ECO:0000256" key="12">
    <source>
        <dbReference type="ARBA" id="ARBA00022989"/>
    </source>
</evidence>
<keyword evidence="8 15" id="KW-0732">Signal</keyword>
<sequence>MLLINFLCWLLIVVDVDAVHRGVGLEICTQARCTPDGPAIRFPFQLKGSSESIVAYHGFDLSCTNDNEIVLKMPASSDNLFIERIDYTSQEIEIYYRSNHPPREFFDLSLSSSPLQFMPGPHNYNYTLFSCPYLEERLSYGFCLIKLGPYQLDNPENQTYAVNAQCSVDRIPLVSCTKLHDYTSIPDISTFAMKKIMKLHWSKPSCRHCEEMGKACRSKISEYSLAHVQTAESECLDLPEDSSRRGTHIKISVCTWGLSSSTMPIAPRKYSTKKNQLRIERFLGDYIAQKPSRYSYADIKRITNQFKDKLGQGAYGTVFKRKLSSELLVAVKILNNSNENREDFTNEMGTTL</sequence>
<dbReference type="PANTHER" id="PTHR46279">
    <property type="entry name" value="RING/U-BOX SUPERFAMILY PROTEIN"/>
    <property type="match status" value="1"/>
</dbReference>
<dbReference type="InterPro" id="IPR011009">
    <property type="entry name" value="Kinase-like_dom_sf"/>
</dbReference>
<evidence type="ECO:0000256" key="13">
    <source>
        <dbReference type="ARBA" id="ARBA00023136"/>
    </source>
</evidence>
<dbReference type="EC" id="2.3.2.27" evidence="4"/>
<evidence type="ECO:0000256" key="10">
    <source>
        <dbReference type="ARBA" id="ARBA00022786"/>
    </source>
</evidence>
<dbReference type="Gene3D" id="3.30.200.20">
    <property type="entry name" value="Phosphorylase Kinase, domain 1"/>
    <property type="match status" value="1"/>
</dbReference>
<protein>
    <recommendedName>
        <fullName evidence="4">RING-type E3 ubiquitin transferase</fullName>
        <ecNumber evidence="4">2.3.2.27</ecNumber>
    </recommendedName>
</protein>
<dbReference type="GO" id="GO:0061630">
    <property type="term" value="F:ubiquitin protein ligase activity"/>
    <property type="evidence" value="ECO:0007669"/>
    <property type="project" value="UniProtKB-EC"/>
</dbReference>
<name>A0A4Y1QY98_PRUDU</name>
<dbReference type="GO" id="GO:0030247">
    <property type="term" value="F:polysaccharide binding"/>
    <property type="evidence" value="ECO:0007669"/>
    <property type="project" value="InterPro"/>
</dbReference>
<dbReference type="PANTHER" id="PTHR46279:SF9">
    <property type="entry name" value="OS01G0116300 PROTEIN"/>
    <property type="match status" value="1"/>
</dbReference>
<comment type="catalytic activity">
    <reaction evidence="1">
        <text>S-ubiquitinyl-[E2 ubiquitin-conjugating enzyme]-L-cysteine + [acceptor protein]-L-lysine = [E2 ubiquitin-conjugating enzyme]-L-cysteine + N(6)-ubiquitinyl-[acceptor protein]-L-lysine.</text>
        <dbReference type="EC" id="2.3.2.27"/>
    </reaction>
</comment>
<reference evidence="17" key="1">
    <citation type="journal article" date="2019" name="Science">
        <title>Mutation of a bHLH transcription factor allowed almond domestication.</title>
        <authorList>
            <person name="Sanchez-Perez R."/>
            <person name="Pavan S."/>
            <person name="Mazzeo R."/>
            <person name="Moldovan C."/>
            <person name="Aiese Cigliano R."/>
            <person name="Del Cueto J."/>
            <person name="Ricciardi F."/>
            <person name="Lotti C."/>
            <person name="Ricciardi L."/>
            <person name="Dicenta F."/>
            <person name="Lopez-Marques R.L."/>
            <person name="Lindberg Moller B."/>
        </authorList>
    </citation>
    <scope>NUCLEOTIDE SEQUENCE</scope>
</reference>
<keyword evidence="17" id="KW-0418">Kinase</keyword>
<comment type="pathway">
    <text evidence="3">Protein modification; protein ubiquitination.</text>
</comment>
<evidence type="ECO:0000256" key="14">
    <source>
        <dbReference type="ARBA" id="ARBA00024209"/>
    </source>
</evidence>
<keyword evidence="12" id="KW-1133">Transmembrane helix</keyword>
<gene>
    <name evidence="17" type="ORF">Prudu_005752</name>
</gene>
<dbReference type="InterPro" id="IPR046948">
    <property type="entry name" value="ATL20-22-like"/>
</dbReference>
<dbReference type="GO" id="GO:0008270">
    <property type="term" value="F:zinc ion binding"/>
    <property type="evidence" value="ECO:0007669"/>
    <property type="project" value="UniProtKB-KW"/>
</dbReference>
<evidence type="ECO:0000256" key="5">
    <source>
        <dbReference type="ARBA" id="ARBA00022679"/>
    </source>
</evidence>